<dbReference type="InterPro" id="IPR045279">
    <property type="entry name" value="ARR-like"/>
</dbReference>
<dbReference type="Gene3D" id="3.40.50.2300">
    <property type="match status" value="1"/>
</dbReference>
<evidence type="ECO:0000313" key="8">
    <source>
        <dbReference type="RefSeq" id="XP_021856131.2"/>
    </source>
</evidence>
<dbReference type="PANTHER" id="PTHR43874">
    <property type="entry name" value="TWO-COMPONENT RESPONSE REGULATOR"/>
    <property type="match status" value="1"/>
</dbReference>
<dbReference type="PROSITE" id="PS50110">
    <property type="entry name" value="RESPONSE_REGULATORY"/>
    <property type="match status" value="1"/>
</dbReference>
<comment type="caution">
    <text evidence="4">Lacks conserved residue(s) required for the propagation of feature annotation.</text>
</comment>
<accession>A0A9R0IV59</accession>
<reference evidence="7" key="1">
    <citation type="journal article" date="2021" name="Nat. Commun.">
        <title>Genomic analyses provide insights into spinach domestication and the genetic basis of agronomic traits.</title>
        <authorList>
            <person name="Cai X."/>
            <person name="Sun X."/>
            <person name="Xu C."/>
            <person name="Sun H."/>
            <person name="Wang X."/>
            <person name="Ge C."/>
            <person name="Zhang Z."/>
            <person name="Wang Q."/>
            <person name="Fei Z."/>
            <person name="Jiao C."/>
            <person name="Wang Q."/>
        </authorList>
    </citation>
    <scope>NUCLEOTIDE SEQUENCE [LARGE SCALE GENOMIC DNA]</scope>
    <source>
        <strain evidence="7">cv. Varoflay</strain>
    </source>
</reference>
<reference evidence="8" key="2">
    <citation type="submission" date="2025-08" db="UniProtKB">
        <authorList>
            <consortium name="RefSeq"/>
        </authorList>
    </citation>
    <scope>IDENTIFICATION</scope>
    <source>
        <tissue evidence="8">Leaf</tissue>
    </source>
</reference>
<protein>
    <recommendedName>
        <fullName evidence="6">Response regulatory domain-containing protein</fullName>
    </recommendedName>
</protein>
<keyword evidence="3" id="KW-0804">Transcription</keyword>
<dbReference type="GO" id="GO:0000160">
    <property type="term" value="P:phosphorelay signal transduction system"/>
    <property type="evidence" value="ECO:0007669"/>
    <property type="project" value="UniProtKB-KW"/>
</dbReference>
<sequence length="657" mass="72876">MDQRNSDYEMPVPSYAMGTRILLIDPDIISLLQTTSVLEEATYQVTSIELPNVALSMMKEQANEYDIVIAAMEMRGMDAFTFLRIAKSVSDIPVVLTSYKINGLLVITTLQQGASQLCPSPLSREDARGLWQFVFRKGQEESDNDITKKRKQLPQSDSEQLIGNSKGKGKEKEFPTKDLSASDEATGHKQNRKKNQKRKRVEYGEENRYDDTNCESEAANKMNTRKPEKKRVKWNSDLHVKFMDALIKGNEKAIFVTTQEDSGTTDSALLAQNTKEDGNYPSVNIASPTSTSDILQIRGRLSSETSTDARYASNEVQRSGANPRLQSNYVVNSIFAARQSYLSVQNYCPEIRTTTNGGLSPPNFRIVDDADKGEQAKWGASFNPTSQPLGTTRLNLGNNVSQIGIMDEASSMNKTSVLYNTSSQLAFNETAPNQSILRGRIDQIRHAYWTNVNSGKKSYIPNKQAETVVYLHSSDKGNSSRSGNVSNGDVRSIGELFSSQDNVIQKYGYDGSSDMNSRFPTLTACSPHQNQFSFPSSENYVQSFMQSSCNIQVETTGLFQSSKFSNSDSHSCNLLPSYGLENQDRQPTTDLGGYEDLGVIDSTEEILNNTDGSRSQQPTDEDIFLETILAELRNDYAISDLESLGFATSNDVISKIG</sequence>
<dbReference type="GeneID" id="110795432"/>
<keyword evidence="2" id="KW-0805">Transcription regulation</keyword>
<evidence type="ECO:0000256" key="4">
    <source>
        <dbReference type="PROSITE-ProRule" id="PRU00169"/>
    </source>
</evidence>
<gene>
    <name evidence="8" type="primary">LOC110795432</name>
</gene>
<evidence type="ECO:0000313" key="7">
    <source>
        <dbReference type="Proteomes" id="UP000813463"/>
    </source>
</evidence>
<dbReference type="SUPFAM" id="SSF52172">
    <property type="entry name" value="CheY-like"/>
    <property type="match status" value="1"/>
</dbReference>
<organism evidence="7 8">
    <name type="scientific">Spinacia oleracea</name>
    <name type="common">Spinach</name>
    <dbReference type="NCBI Taxonomy" id="3562"/>
    <lineage>
        <taxon>Eukaryota</taxon>
        <taxon>Viridiplantae</taxon>
        <taxon>Streptophyta</taxon>
        <taxon>Embryophyta</taxon>
        <taxon>Tracheophyta</taxon>
        <taxon>Spermatophyta</taxon>
        <taxon>Magnoliopsida</taxon>
        <taxon>eudicotyledons</taxon>
        <taxon>Gunneridae</taxon>
        <taxon>Pentapetalae</taxon>
        <taxon>Caryophyllales</taxon>
        <taxon>Chenopodiaceae</taxon>
        <taxon>Chenopodioideae</taxon>
        <taxon>Anserineae</taxon>
        <taxon>Spinacia</taxon>
    </lineage>
</organism>
<feature type="region of interest" description="Disordered" evidence="5">
    <location>
        <begin position="142"/>
        <end position="207"/>
    </location>
</feature>
<dbReference type="KEGG" id="soe:110795432"/>
<dbReference type="AlphaFoldDB" id="A0A9R0IV59"/>
<evidence type="ECO:0000256" key="1">
    <source>
        <dbReference type="ARBA" id="ARBA00023012"/>
    </source>
</evidence>
<feature type="domain" description="Response regulatory" evidence="6">
    <location>
        <begin position="20"/>
        <end position="135"/>
    </location>
</feature>
<dbReference type="RefSeq" id="XP_021856131.2">
    <property type="nucleotide sequence ID" value="XM_022000439.2"/>
</dbReference>
<proteinExistence type="predicted"/>
<dbReference type="SMART" id="SM00448">
    <property type="entry name" value="REC"/>
    <property type="match status" value="1"/>
</dbReference>
<evidence type="ECO:0000256" key="3">
    <source>
        <dbReference type="ARBA" id="ARBA00023163"/>
    </source>
</evidence>
<dbReference type="GO" id="GO:0009736">
    <property type="term" value="P:cytokinin-activated signaling pathway"/>
    <property type="evidence" value="ECO:0007669"/>
    <property type="project" value="InterPro"/>
</dbReference>
<keyword evidence="7" id="KW-1185">Reference proteome</keyword>
<dbReference type="InterPro" id="IPR001789">
    <property type="entry name" value="Sig_transdc_resp-reg_receiver"/>
</dbReference>
<dbReference type="PANTHER" id="PTHR43874:SF87">
    <property type="entry name" value="HTH MYB-TYPE DOMAIN-CONTAINING PROTEIN"/>
    <property type="match status" value="1"/>
</dbReference>
<feature type="compositionally biased region" description="Basic residues" evidence="5">
    <location>
        <begin position="189"/>
        <end position="200"/>
    </location>
</feature>
<evidence type="ECO:0000259" key="6">
    <source>
        <dbReference type="PROSITE" id="PS50110"/>
    </source>
</evidence>
<name>A0A9R0IV59_SPIOL</name>
<keyword evidence="1" id="KW-0902">Two-component regulatory system</keyword>
<feature type="compositionally biased region" description="Polar residues" evidence="5">
    <location>
        <begin position="153"/>
        <end position="163"/>
    </location>
</feature>
<evidence type="ECO:0000256" key="5">
    <source>
        <dbReference type="SAM" id="MobiDB-lite"/>
    </source>
</evidence>
<dbReference type="Proteomes" id="UP000813463">
    <property type="component" value="Chromosome 6"/>
</dbReference>
<evidence type="ECO:0000256" key="2">
    <source>
        <dbReference type="ARBA" id="ARBA00023015"/>
    </source>
</evidence>
<dbReference type="InterPro" id="IPR011006">
    <property type="entry name" value="CheY-like_superfamily"/>
</dbReference>